<dbReference type="AlphaFoldDB" id="A0A0A8YYQ3"/>
<reference evidence="1" key="1">
    <citation type="submission" date="2014-09" db="EMBL/GenBank/DDBJ databases">
        <authorList>
            <person name="Magalhaes I.L.F."/>
            <person name="Oliveira U."/>
            <person name="Santos F.R."/>
            <person name="Vidigal T.H.D.A."/>
            <person name="Brescovit A.D."/>
            <person name="Santos A.J."/>
        </authorList>
    </citation>
    <scope>NUCLEOTIDE SEQUENCE</scope>
    <source>
        <tissue evidence="1">Shoot tissue taken approximately 20 cm above the soil surface</tissue>
    </source>
</reference>
<dbReference type="EMBL" id="GBRH01267342">
    <property type="protein sequence ID" value="JAD30553.1"/>
    <property type="molecule type" value="Transcribed_RNA"/>
</dbReference>
<sequence>MQTKEAWRARHTRLGIFQQGSALKMAMVRVEGRTEAMGRYFHPCDATDKQLFRASTQVQLGDGTKAKFWHDCWLNGKAPMDIVPDLYKLSWRKNKTVKEGLQNHKWTQGLMRMSTAE</sequence>
<proteinExistence type="predicted"/>
<organism evidence="1">
    <name type="scientific">Arundo donax</name>
    <name type="common">Giant reed</name>
    <name type="synonym">Donax arundinaceus</name>
    <dbReference type="NCBI Taxonomy" id="35708"/>
    <lineage>
        <taxon>Eukaryota</taxon>
        <taxon>Viridiplantae</taxon>
        <taxon>Streptophyta</taxon>
        <taxon>Embryophyta</taxon>
        <taxon>Tracheophyta</taxon>
        <taxon>Spermatophyta</taxon>
        <taxon>Magnoliopsida</taxon>
        <taxon>Liliopsida</taxon>
        <taxon>Poales</taxon>
        <taxon>Poaceae</taxon>
        <taxon>PACMAD clade</taxon>
        <taxon>Arundinoideae</taxon>
        <taxon>Arundineae</taxon>
        <taxon>Arundo</taxon>
    </lineage>
</organism>
<reference evidence="1" key="2">
    <citation type="journal article" date="2015" name="Data Brief">
        <title>Shoot transcriptome of the giant reed, Arundo donax.</title>
        <authorList>
            <person name="Barrero R.A."/>
            <person name="Guerrero F.D."/>
            <person name="Moolhuijzen P."/>
            <person name="Goolsby J.A."/>
            <person name="Tidwell J."/>
            <person name="Bellgard S.E."/>
            <person name="Bellgard M.I."/>
        </authorList>
    </citation>
    <scope>NUCLEOTIDE SEQUENCE</scope>
    <source>
        <tissue evidence="1">Shoot tissue taken approximately 20 cm above the soil surface</tissue>
    </source>
</reference>
<name>A0A0A8YYQ3_ARUDO</name>
<accession>A0A0A8YYQ3</accession>
<protein>
    <submittedName>
        <fullName evidence="1">Uncharacterized protein</fullName>
    </submittedName>
</protein>
<evidence type="ECO:0000313" key="1">
    <source>
        <dbReference type="EMBL" id="JAD30553.1"/>
    </source>
</evidence>